<protein>
    <submittedName>
        <fullName evidence="1">Uncharacterized protein</fullName>
    </submittedName>
</protein>
<keyword evidence="2" id="KW-1185">Reference proteome</keyword>
<organism evidence="1 2">
    <name type="scientific">Vibrio toranzoniae</name>
    <dbReference type="NCBI Taxonomy" id="1194427"/>
    <lineage>
        <taxon>Bacteria</taxon>
        <taxon>Pseudomonadati</taxon>
        <taxon>Pseudomonadota</taxon>
        <taxon>Gammaproteobacteria</taxon>
        <taxon>Vibrionales</taxon>
        <taxon>Vibrionaceae</taxon>
        <taxon>Vibrio</taxon>
    </lineage>
</organism>
<dbReference type="EMBL" id="LMXU01000052">
    <property type="protein sequence ID" value="KWT98705.1"/>
    <property type="molecule type" value="Genomic_DNA"/>
</dbReference>
<sequence length="87" mass="9908">MSERMLTQIAIKEQWFDALEGLRSLPNGSASLSHEIESAFKDSDTAYAKGKIIYMSETTEVCKVVDFKFRYGSLNDYEIFSQSNCVH</sequence>
<comment type="caution">
    <text evidence="1">The sequence shown here is derived from an EMBL/GenBank/DDBJ whole genome shotgun (WGS) entry which is preliminary data.</text>
</comment>
<evidence type="ECO:0000313" key="2">
    <source>
        <dbReference type="Proteomes" id="UP000057389"/>
    </source>
</evidence>
<name>A0A109D4H7_9VIBR</name>
<dbReference type="AlphaFoldDB" id="A0A109D4H7"/>
<evidence type="ECO:0000313" key="1">
    <source>
        <dbReference type="EMBL" id="KWT98705.1"/>
    </source>
</evidence>
<gene>
    <name evidence="1" type="ORF">APQ14_19705</name>
</gene>
<accession>A0A109D4H7</accession>
<proteinExistence type="predicted"/>
<reference evidence="1 2" key="1">
    <citation type="submission" date="2015-11" db="EMBL/GenBank/DDBJ databases">
        <title>Draft WGS of Vibrio toranzoniae.</title>
        <authorList>
            <person name="Lasa A."/>
            <person name="Romalde J.L."/>
        </authorList>
    </citation>
    <scope>NUCLEOTIDE SEQUENCE [LARGE SCALE GENOMIC DNA]</scope>
    <source>
        <strain evidence="1 2">Vb 10.8</strain>
    </source>
</reference>
<dbReference type="Proteomes" id="UP000057389">
    <property type="component" value="Unassembled WGS sequence"/>
</dbReference>